<name>A0A3E0VGZ4_9MICO</name>
<sequence length="171" mass="18647">MGAVQTPIDPELDLTIARVIKAPRSAVWEAWVDPRSFEQWWIPTPARCRVVEWEPRPGGSFVTEMSAGGGGGGDDVDADGGGFVPHLAACFLAVDEGEQIVFTTCLVGGFRPAAQPFITAEFTFVDHPEGTLYTARAMHPTAEVRAMHEEFGFYDGWGAVTQQLSDFVETR</sequence>
<gene>
    <name evidence="3" type="ORF">B7R54_06965</name>
</gene>
<dbReference type="Gene3D" id="3.30.530.20">
    <property type="match status" value="1"/>
</dbReference>
<comment type="similarity">
    <text evidence="1">Belongs to the AHA1 family.</text>
</comment>
<dbReference type="InterPro" id="IPR013538">
    <property type="entry name" value="ASHA1/2-like_C"/>
</dbReference>
<accession>A0A3E0VGZ4</accession>
<dbReference type="AlphaFoldDB" id="A0A3E0VGZ4"/>
<protein>
    <submittedName>
        <fullName evidence="3">Polyketide cyclase</fullName>
    </submittedName>
</protein>
<dbReference type="InterPro" id="IPR023393">
    <property type="entry name" value="START-like_dom_sf"/>
</dbReference>
<evidence type="ECO:0000313" key="4">
    <source>
        <dbReference type="Proteomes" id="UP000256486"/>
    </source>
</evidence>
<dbReference type="Pfam" id="PF08327">
    <property type="entry name" value="AHSA1"/>
    <property type="match status" value="1"/>
</dbReference>
<feature type="domain" description="Activator of Hsp90 ATPase homologue 1/2-like C-terminal" evidence="2">
    <location>
        <begin position="21"/>
        <end position="168"/>
    </location>
</feature>
<keyword evidence="4" id="KW-1185">Reference proteome</keyword>
<dbReference type="EMBL" id="NBWZ01000001">
    <property type="protein sequence ID" value="RFA08991.1"/>
    <property type="molecule type" value="Genomic_DNA"/>
</dbReference>
<dbReference type="Proteomes" id="UP000256486">
    <property type="component" value="Unassembled WGS sequence"/>
</dbReference>
<evidence type="ECO:0000313" key="3">
    <source>
        <dbReference type="EMBL" id="RFA08991.1"/>
    </source>
</evidence>
<proteinExistence type="inferred from homology"/>
<evidence type="ECO:0000259" key="2">
    <source>
        <dbReference type="Pfam" id="PF08327"/>
    </source>
</evidence>
<dbReference type="SUPFAM" id="SSF55961">
    <property type="entry name" value="Bet v1-like"/>
    <property type="match status" value="1"/>
</dbReference>
<organism evidence="3 4">
    <name type="scientific">Subtercola boreus</name>
    <dbReference type="NCBI Taxonomy" id="120213"/>
    <lineage>
        <taxon>Bacteria</taxon>
        <taxon>Bacillati</taxon>
        <taxon>Actinomycetota</taxon>
        <taxon>Actinomycetes</taxon>
        <taxon>Micrococcales</taxon>
        <taxon>Microbacteriaceae</taxon>
        <taxon>Subtercola</taxon>
    </lineage>
</organism>
<comment type="caution">
    <text evidence="3">The sequence shown here is derived from an EMBL/GenBank/DDBJ whole genome shotgun (WGS) entry which is preliminary data.</text>
</comment>
<evidence type="ECO:0000256" key="1">
    <source>
        <dbReference type="ARBA" id="ARBA00006817"/>
    </source>
</evidence>
<reference evidence="3 4" key="1">
    <citation type="submission" date="2017-04" db="EMBL/GenBank/DDBJ databases">
        <title>Comparative genome analysis of Subtercola boreus.</title>
        <authorList>
            <person name="Cho Y.-J."/>
            <person name="Cho A."/>
            <person name="Kim O.-S."/>
            <person name="Lee J.-I."/>
        </authorList>
    </citation>
    <scope>NUCLEOTIDE SEQUENCE [LARGE SCALE GENOMIC DNA]</scope>
    <source>
        <strain evidence="3 4">K300</strain>
    </source>
</reference>
<dbReference type="OrthoDB" id="3365660at2"/>